<organism evidence="1 2">
    <name type="scientific">Dubosiella muris</name>
    <dbReference type="NCBI Taxonomy" id="3038133"/>
    <lineage>
        <taxon>Bacteria</taxon>
        <taxon>Bacillati</taxon>
        <taxon>Bacillota</taxon>
        <taxon>Erysipelotrichia</taxon>
        <taxon>Erysipelotrichales</taxon>
        <taxon>Erysipelotrichaceae</taxon>
        <taxon>Dubosiella</taxon>
    </lineage>
</organism>
<proteinExistence type="predicted"/>
<protein>
    <submittedName>
        <fullName evidence="1">Uncharacterized protein</fullName>
    </submittedName>
</protein>
<keyword evidence="2" id="KW-1185">Reference proteome</keyword>
<sequence>MMKKITAFLSKPIVIGLLFVMAVGLLLGTGVSGTRAALTYYSPTYQSRLQLSRIGVSLLENGEVVSYRDYDANGKWDQTNNNDQNDGKLLESLLEENETFVIGKRYPEVLTVRNSGDINEFVRVVVTRYWMDENGKKITTVSPALIDLRIINEDVWLHDTEASSAEREVYYYRDLLRTDANNRDTKPLTDSFKVDAKLQAHKSVKEEVVDGKKKTTITYTYDKLRFCIEANVDAVQEHNAQDAIHSSWGKRVQVQGDQLSLGA</sequence>
<reference evidence="1" key="1">
    <citation type="submission" date="2019-04" db="EMBL/GenBank/DDBJ databases">
        <title>Microbes associate with the intestines of laboratory mice.</title>
        <authorList>
            <person name="Navarre W."/>
            <person name="Wong E."/>
            <person name="Huang K."/>
            <person name="Tropini C."/>
            <person name="Ng K."/>
            <person name="Yu B."/>
        </authorList>
    </citation>
    <scope>NUCLEOTIDE SEQUENCE</scope>
    <source>
        <strain evidence="1">NM09_H32</strain>
    </source>
</reference>
<dbReference type="Proteomes" id="UP000308836">
    <property type="component" value="Unassembled WGS sequence"/>
</dbReference>
<comment type="caution">
    <text evidence="1">The sequence shown here is derived from an EMBL/GenBank/DDBJ whole genome shotgun (WGS) entry which is preliminary data.</text>
</comment>
<accession>A0AC61RBY3</accession>
<gene>
    <name evidence="1" type="ORF">E5336_00650</name>
</gene>
<dbReference type="EMBL" id="SRYG01000001">
    <property type="protein sequence ID" value="TGY67318.1"/>
    <property type="molecule type" value="Genomic_DNA"/>
</dbReference>
<evidence type="ECO:0000313" key="1">
    <source>
        <dbReference type="EMBL" id="TGY67318.1"/>
    </source>
</evidence>
<evidence type="ECO:0000313" key="2">
    <source>
        <dbReference type="Proteomes" id="UP000308836"/>
    </source>
</evidence>
<name>A0AC61RBY3_9FIRM</name>